<dbReference type="EMBL" id="UOEH01000260">
    <property type="protein sequence ID" value="VAV98758.1"/>
    <property type="molecule type" value="Genomic_DNA"/>
</dbReference>
<evidence type="ECO:0000256" key="9">
    <source>
        <dbReference type="ARBA" id="ARBA00023128"/>
    </source>
</evidence>
<evidence type="ECO:0000256" key="6">
    <source>
        <dbReference type="ARBA" id="ARBA00022840"/>
    </source>
</evidence>
<gene>
    <name evidence="12" type="ORF">MNBD_ALPHA05-1141</name>
</gene>
<dbReference type="SUPFAM" id="SSF56801">
    <property type="entry name" value="Acetyl-CoA synthetase-like"/>
    <property type="match status" value="1"/>
</dbReference>
<dbReference type="InterPro" id="IPR045851">
    <property type="entry name" value="AMP-bd_C_sf"/>
</dbReference>
<dbReference type="Pfam" id="PF00501">
    <property type="entry name" value="AMP-binding"/>
    <property type="match status" value="1"/>
</dbReference>
<dbReference type="InterPro" id="IPR042099">
    <property type="entry name" value="ANL_N_sf"/>
</dbReference>
<dbReference type="AlphaFoldDB" id="A0A3B0SDM1"/>
<evidence type="ECO:0000256" key="3">
    <source>
        <dbReference type="ARBA" id="ARBA00022598"/>
    </source>
</evidence>
<dbReference type="GO" id="GO:0004321">
    <property type="term" value="F:fatty-acyl-CoA synthase activity"/>
    <property type="evidence" value="ECO:0007669"/>
    <property type="project" value="TreeGrafter"/>
</dbReference>
<evidence type="ECO:0000256" key="5">
    <source>
        <dbReference type="ARBA" id="ARBA00022741"/>
    </source>
</evidence>
<dbReference type="FunFam" id="3.40.50.12780:FF:000007">
    <property type="entry name" value="Acyl-coenzyme A synthetase ACSM2A, mitochondrial"/>
    <property type="match status" value="1"/>
</dbReference>
<evidence type="ECO:0000256" key="8">
    <source>
        <dbReference type="ARBA" id="ARBA00023098"/>
    </source>
</evidence>
<dbReference type="EC" id="6.2.1.1" evidence="12"/>
<dbReference type="GO" id="GO:0005739">
    <property type="term" value="C:mitochondrion"/>
    <property type="evidence" value="ECO:0007669"/>
    <property type="project" value="UniProtKB-SubCell"/>
</dbReference>
<feature type="domain" description="AMP-binding enzyme C-terminal" evidence="11">
    <location>
        <begin position="449"/>
        <end position="527"/>
    </location>
</feature>
<keyword evidence="6" id="KW-0067">ATP-binding</keyword>
<evidence type="ECO:0000313" key="12">
    <source>
        <dbReference type="EMBL" id="VAV98758.1"/>
    </source>
</evidence>
<evidence type="ECO:0000256" key="2">
    <source>
        <dbReference type="ARBA" id="ARBA00006432"/>
    </source>
</evidence>
<dbReference type="Pfam" id="PF13193">
    <property type="entry name" value="AMP-binding_C"/>
    <property type="match status" value="1"/>
</dbReference>
<keyword evidence="4" id="KW-0479">Metal-binding</keyword>
<dbReference type="GO" id="GO:0006633">
    <property type="term" value="P:fatty acid biosynthetic process"/>
    <property type="evidence" value="ECO:0007669"/>
    <property type="project" value="TreeGrafter"/>
</dbReference>
<reference evidence="12" key="1">
    <citation type="submission" date="2018-06" db="EMBL/GenBank/DDBJ databases">
        <authorList>
            <person name="Zhirakovskaya E."/>
        </authorList>
    </citation>
    <scope>NUCLEOTIDE SEQUENCE</scope>
</reference>
<dbReference type="GO" id="GO:0005524">
    <property type="term" value="F:ATP binding"/>
    <property type="evidence" value="ECO:0007669"/>
    <property type="project" value="UniProtKB-KW"/>
</dbReference>
<dbReference type="Gene3D" id="3.40.50.12780">
    <property type="entry name" value="N-terminal domain of ligase-like"/>
    <property type="match status" value="1"/>
</dbReference>
<organism evidence="12">
    <name type="scientific">hydrothermal vent metagenome</name>
    <dbReference type="NCBI Taxonomy" id="652676"/>
    <lineage>
        <taxon>unclassified sequences</taxon>
        <taxon>metagenomes</taxon>
        <taxon>ecological metagenomes</taxon>
    </lineage>
</organism>
<evidence type="ECO:0000256" key="7">
    <source>
        <dbReference type="ARBA" id="ARBA00022842"/>
    </source>
</evidence>
<keyword evidence="7" id="KW-0460">Magnesium</keyword>
<dbReference type="Gene3D" id="3.30.300.30">
    <property type="match status" value="1"/>
</dbReference>
<dbReference type="InterPro" id="IPR000873">
    <property type="entry name" value="AMP-dep_synth/lig_dom"/>
</dbReference>
<sequence>MTECDYLKKRAQFSWDRPPKYNFVHDCLAQWAASQPDATALYWTDAEGAEYRRSFAQLHEDAARAAAVLSGLGVKRGETVLIILSREQPWWELVLGCIQIGAMLSPGTIQLTPKDIAYRMGAAKARAIITNAELSSKVDEAAEKCGWTGVKLCIDDVDTDDWHSYPQLRSEKTPLRDCADTNSDEPSLCYFTSGTTGNPKLTIHRQDYPLGHKATGSFWLDAKPGALIWNLSDTGWAKAAWSSLFAPWLCGAGVFAFHGGAFDAEDTLATLENYPITALCAPPTVYRILVQQQLTDRKFHSLRRCVSAGEPLNPEVIEIWRDQTGMQIYEGYGQTETVLLCGNFDGMDVKSGSMGLPAPGIDLQVIDDNGAPLAANIEGDIAVNIAPANKPAGMFLGYKDDHDRTKSVYRGEWYLTGDRACRDEDGYFWFVGRSDDVILSSGYRIGPFEVESALFEHPAVVESAVVASPDKTRGEVVKAFVVLAAGRQPSETLAKELQDFVKANTAPYKYPRKVEFVSELPKTISGKIRRKELKEREWRDAGEEMS</sequence>
<evidence type="ECO:0000256" key="4">
    <source>
        <dbReference type="ARBA" id="ARBA00022723"/>
    </source>
</evidence>
<feature type="domain" description="AMP-dependent synthetase/ligase" evidence="10">
    <location>
        <begin position="29"/>
        <end position="383"/>
    </location>
</feature>
<keyword evidence="5" id="KW-0547">Nucleotide-binding</keyword>
<accession>A0A3B0SDM1</accession>
<keyword evidence="8" id="KW-0443">Lipid metabolism</keyword>
<dbReference type="GO" id="GO:0006637">
    <property type="term" value="P:acyl-CoA metabolic process"/>
    <property type="evidence" value="ECO:0007669"/>
    <property type="project" value="TreeGrafter"/>
</dbReference>
<dbReference type="PANTHER" id="PTHR43605">
    <property type="entry name" value="ACYL-COENZYME A SYNTHETASE"/>
    <property type="match status" value="1"/>
</dbReference>
<dbReference type="FunFam" id="3.30.300.30:FF:000005">
    <property type="entry name" value="Acyl-coenzyme A synthetase ACSM5, mitochondrial"/>
    <property type="match status" value="1"/>
</dbReference>
<evidence type="ECO:0000259" key="10">
    <source>
        <dbReference type="Pfam" id="PF00501"/>
    </source>
</evidence>
<keyword evidence="3 12" id="KW-0436">Ligase</keyword>
<dbReference type="InterPro" id="IPR051087">
    <property type="entry name" value="Mitochondrial_ACSM"/>
</dbReference>
<protein>
    <submittedName>
        <fullName evidence="12">Acetyl-CoA synthetase</fullName>
        <ecNumber evidence="12">6.2.1.1</ecNumber>
    </submittedName>
</protein>
<proteinExistence type="inferred from homology"/>
<dbReference type="PANTHER" id="PTHR43605:SF10">
    <property type="entry name" value="ACYL-COA SYNTHETASE MEDIUM CHAIN FAMILY MEMBER 3"/>
    <property type="match status" value="1"/>
</dbReference>
<dbReference type="GO" id="GO:0046872">
    <property type="term" value="F:metal ion binding"/>
    <property type="evidence" value="ECO:0007669"/>
    <property type="project" value="UniProtKB-KW"/>
</dbReference>
<dbReference type="GO" id="GO:0015645">
    <property type="term" value="F:fatty acid ligase activity"/>
    <property type="evidence" value="ECO:0007669"/>
    <property type="project" value="TreeGrafter"/>
</dbReference>
<name>A0A3B0SDM1_9ZZZZ</name>
<evidence type="ECO:0000256" key="1">
    <source>
        <dbReference type="ARBA" id="ARBA00004173"/>
    </source>
</evidence>
<comment type="similarity">
    <text evidence="2">Belongs to the ATP-dependent AMP-binding enzyme family.</text>
</comment>
<keyword evidence="9" id="KW-0496">Mitochondrion</keyword>
<comment type="subcellular location">
    <subcellularLocation>
        <location evidence="1">Mitochondrion</location>
    </subcellularLocation>
</comment>
<dbReference type="InterPro" id="IPR025110">
    <property type="entry name" value="AMP-bd_C"/>
</dbReference>
<dbReference type="GO" id="GO:0003987">
    <property type="term" value="F:acetate-CoA ligase activity"/>
    <property type="evidence" value="ECO:0007669"/>
    <property type="project" value="UniProtKB-EC"/>
</dbReference>
<evidence type="ECO:0000259" key="11">
    <source>
        <dbReference type="Pfam" id="PF13193"/>
    </source>
</evidence>